<evidence type="ECO:0000313" key="5">
    <source>
        <dbReference type="Proteomes" id="UP000186817"/>
    </source>
</evidence>
<comment type="caution">
    <text evidence="4">The sequence shown here is derived from an EMBL/GenBank/DDBJ whole genome shotgun (WGS) entry which is preliminary data.</text>
</comment>
<feature type="coiled-coil region" evidence="1">
    <location>
        <begin position="1593"/>
        <end position="1621"/>
    </location>
</feature>
<dbReference type="SMART" id="SM00355">
    <property type="entry name" value="ZnF_C2H2"/>
    <property type="match status" value="3"/>
</dbReference>
<accession>A0A1Q9ER96</accession>
<dbReference type="InterPro" id="IPR005135">
    <property type="entry name" value="Endo/exonuclease/phosphatase"/>
</dbReference>
<keyword evidence="1" id="KW-0175">Coiled coil</keyword>
<dbReference type="OrthoDB" id="409048at2759"/>
<name>A0A1Q9ER96_SYMMI</name>
<evidence type="ECO:0000313" key="4">
    <source>
        <dbReference type="EMBL" id="OLQ09954.1"/>
    </source>
</evidence>
<feature type="compositionally biased region" description="Pro residues" evidence="2">
    <location>
        <begin position="1497"/>
        <end position="1507"/>
    </location>
</feature>
<feature type="compositionally biased region" description="Polar residues" evidence="2">
    <location>
        <begin position="185"/>
        <end position="198"/>
    </location>
</feature>
<keyword evidence="5" id="KW-1185">Reference proteome</keyword>
<evidence type="ECO:0000256" key="1">
    <source>
        <dbReference type="SAM" id="Coils"/>
    </source>
</evidence>
<dbReference type="PANTHER" id="PTHR19446">
    <property type="entry name" value="REVERSE TRANSCRIPTASES"/>
    <property type="match status" value="1"/>
</dbReference>
<feature type="region of interest" description="Disordered" evidence="2">
    <location>
        <begin position="1464"/>
        <end position="1507"/>
    </location>
</feature>
<evidence type="ECO:0000256" key="2">
    <source>
        <dbReference type="SAM" id="MobiDB-lite"/>
    </source>
</evidence>
<evidence type="ECO:0000259" key="3">
    <source>
        <dbReference type="PROSITE" id="PS50878"/>
    </source>
</evidence>
<dbReference type="InterPro" id="IPR013087">
    <property type="entry name" value="Znf_C2H2_type"/>
</dbReference>
<dbReference type="GO" id="GO:0003824">
    <property type="term" value="F:catalytic activity"/>
    <property type="evidence" value="ECO:0007669"/>
    <property type="project" value="InterPro"/>
</dbReference>
<feature type="region of interest" description="Disordered" evidence="2">
    <location>
        <begin position="185"/>
        <end position="208"/>
    </location>
</feature>
<dbReference type="Proteomes" id="UP000186817">
    <property type="component" value="Unassembled WGS sequence"/>
</dbReference>
<dbReference type="Gene3D" id="3.60.10.10">
    <property type="entry name" value="Endonuclease/exonuclease/phosphatase"/>
    <property type="match status" value="1"/>
</dbReference>
<dbReference type="SUPFAM" id="SSF56219">
    <property type="entry name" value="DNase I-like"/>
    <property type="match status" value="1"/>
</dbReference>
<dbReference type="PROSITE" id="PS50878">
    <property type="entry name" value="RT_POL"/>
    <property type="match status" value="1"/>
</dbReference>
<dbReference type="InterPro" id="IPR000477">
    <property type="entry name" value="RT_dom"/>
</dbReference>
<dbReference type="EMBL" id="LSRX01000087">
    <property type="protein sequence ID" value="OLQ09954.1"/>
    <property type="molecule type" value="Genomic_DNA"/>
</dbReference>
<dbReference type="Pfam" id="PF03372">
    <property type="entry name" value="Exo_endo_phos"/>
    <property type="match status" value="1"/>
</dbReference>
<feature type="region of interest" description="Disordered" evidence="2">
    <location>
        <begin position="1"/>
        <end position="20"/>
    </location>
</feature>
<dbReference type="Pfam" id="PF00078">
    <property type="entry name" value="RVT_1"/>
    <property type="match status" value="1"/>
</dbReference>
<organism evidence="4 5">
    <name type="scientific">Symbiodinium microadriaticum</name>
    <name type="common">Dinoflagellate</name>
    <name type="synonym">Zooxanthella microadriatica</name>
    <dbReference type="NCBI Taxonomy" id="2951"/>
    <lineage>
        <taxon>Eukaryota</taxon>
        <taxon>Sar</taxon>
        <taxon>Alveolata</taxon>
        <taxon>Dinophyceae</taxon>
        <taxon>Suessiales</taxon>
        <taxon>Symbiodiniaceae</taxon>
        <taxon>Symbiodinium</taxon>
    </lineage>
</organism>
<proteinExistence type="predicted"/>
<protein>
    <recommendedName>
        <fullName evidence="3">Reverse transcriptase domain-containing protein</fullName>
    </recommendedName>
</protein>
<sequence length="1748" mass="195259">MITTGASHRSLAHHEARRDQFRYTRTELPKQNSVALLPRQTLPLPHQAVTMTTPTQAIAGPPWRYKNAAIVFWQECKGRPYRTAGLRRRHRAALQQASQAPPLMELLRLTRLLGRRQASCLLDRAWRKLKECFVANSVWNYWSKTQVLRVAPREQGSAPSGRSCQVPPGRWFNNWRISISLSPADNTGPTGSIKQPTNGALGGAHLPPDHGRPVPQLHVLSWNASGLSSALFQEFMAWCDLQSQLDIVVIQETHWHATGDFCTGPWLAMHTSGRDDPAGFGRCSGILFLLRRHKFQDPRILELLPGRLALVQATSKQTKLPLSLIGVYQHVWRSGLPTSRNQELRRCLWDKLDQVILTTPQRHHLLACGDFNATLHTEPPIAGPSVVTSPSGHDSDLQALMQKHSMCALNTWHASPAGTYYSSAGCTQIDYIFTRQSSASLLAKYARPDHGFPVGGDRLSGHYPLRASLPLRSFSRSQPQDSQPAAAPIDLPALQAAVHSATPEACHMQSCVAQRLTQVDVTNLVSAHKQVNRILLEEAAAAFPRQAPIDNRVSARPEFRVSARSVWHLYHELKRPRVCTVPEILAKWRLAVQFAKASRLLKQQSRHLKRQFYEAQVMQAEQAAQRGDQRSLHLIVKRLSPKQRSIVSSPRRGRPPPFEPGGNAAYSCLQQYSSRTFSAKLDDHPRLPLTQALVVTAQDITTELRKLGLSKAVPRHIAPSAMWKLCSAELGEVLSQALCAHLQPGSAAQLEEDWKNCFIVWIPKPGKPTADVSSLRPIGLSSPASKAFAGSLRAHLLAGLEPAMRQLPQFAYAKHRGTADALVRAHSHFEEVARLLLETQCTRFQKQAGGRTRACIGGLGLSLDLSKAFDGVTRAHIYQSMQSRGVSSDVITLVQQLHHRAQYIYCSGSQNGFTTTSNGIKQGCVIAPYLWNYFSLLFLSRLAAQRGDEWIRRVLTLFADDVWGAWVIRSELDLDQAVLDVSLILETLESLDMTINYTKTAILLRLVGRDASRLRRQHTYMKAGRLYLRVWVHGRECGTPIKDQHEYLGTVVTYRHRHQRNMQHRLQACAGRYQGLRKLLNGSHHLTEQHRLWQACICTSAMYAQHVVGVTSRTLQQLTVVLTRHLRAILRIPAHLTHVTTGDVWKRAGIPLPGWTVQHTQQQFLAKLVSRASSTPDITTEPAAIAHVQGQVDSLTATLLEAAADLAKATPAPPTVNCPFCQEVFVTENAMRVHCGIQHKSVPQHSTKTPTVFKPELHSQAGMPACRLCGRQFWRWAHLVSHIETGACRCLGGESDVRAPKSYDLAPAPVQLPPTANLGIFADENAQHTPLVQRSEFLNRLDRWEQWLGIPAVRLELAQHCVLCHFWVADSRHMKQHLNKAHLHNRPHLMQTAINMCHSFKSHLRRDSSCIWCSHKVGAPGRHVTQCTPLVQLCLAVAHCQDVHGSPRLPSQRRGGDICQLLAGPSRVSSQPEPTQPGQPVAEAPSPEPSVAVAESPPQPPAQPECPPIWKAFLRSRRNSSASAQDPVRLLTRVVLQQEQTISRLRHDKGFVLFMKQGEDGTLGALMKVAREWNAQKSQDNSKVTSPLRTVLLSSMTRELLKLAQQAVATEENKARMVKAEWLTSASEWTYRKWNHTERRLEVDSNRPPLQHAEIVRILTYLLENLTGEAIQRFNSTVQLPKPEQKGAQMATFGLEVSLRGQNATELYQGFERLCSNSIMSLIGVSMKKDTLPQSPAARTLANLYYQR</sequence>
<feature type="domain" description="Reverse transcriptase" evidence="3">
    <location>
        <begin position="743"/>
        <end position="1052"/>
    </location>
</feature>
<feature type="compositionally biased region" description="Polar residues" evidence="2">
    <location>
        <begin position="1467"/>
        <end position="1478"/>
    </location>
</feature>
<dbReference type="InterPro" id="IPR036691">
    <property type="entry name" value="Endo/exonu/phosph_ase_sf"/>
</dbReference>
<dbReference type="PROSITE" id="PS00028">
    <property type="entry name" value="ZINC_FINGER_C2H2_1"/>
    <property type="match status" value="2"/>
</dbReference>
<gene>
    <name evidence="4" type="ORF">AK812_SmicGene6420</name>
</gene>
<reference evidence="4 5" key="1">
    <citation type="submission" date="2016-02" db="EMBL/GenBank/DDBJ databases">
        <title>Genome analysis of coral dinoflagellate symbionts highlights evolutionary adaptations to a symbiotic lifestyle.</title>
        <authorList>
            <person name="Aranda M."/>
            <person name="Li Y."/>
            <person name="Liew Y.J."/>
            <person name="Baumgarten S."/>
            <person name="Simakov O."/>
            <person name="Wilson M."/>
            <person name="Piel J."/>
            <person name="Ashoor H."/>
            <person name="Bougouffa S."/>
            <person name="Bajic V.B."/>
            <person name="Ryu T."/>
            <person name="Ravasi T."/>
            <person name="Bayer T."/>
            <person name="Micklem G."/>
            <person name="Kim H."/>
            <person name="Bhak J."/>
            <person name="Lajeunesse T.C."/>
            <person name="Voolstra C.R."/>
        </authorList>
    </citation>
    <scope>NUCLEOTIDE SEQUENCE [LARGE SCALE GENOMIC DNA]</scope>
    <source>
        <strain evidence="4 5">CCMP2467</strain>
    </source>
</reference>